<dbReference type="AlphaFoldDB" id="A0A8X6TTG2"/>
<dbReference type="EMBL" id="BMAW01015717">
    <property type="protein sequence ID" value="GFT45229.1"/>
    <property type="molecule type" value="Genomic_DNA"/>
</dbReference>
<accession>A0A8X6TTG2</accession>
<organism evidence="1 2">
    <name type="scientific">Nephila pilipes</name>
    <name type="common">Giant wood spider</name>
    <name type="synonym">Nephila maculata</name>
    <dbReference type="NCBI Taxonomy" id="299642"/>
    <lineage>
        <taxon>Eukaryota</taxon>
        <taxon>Metazoa</taxon>
        <taxon>Ecdysozoa</taxon>
        <taxon>Arthropoda</taxon>
        <taxon>Chelicerata</taxon>
        <taxon>Arachnida</taxon>
        <taxon>Araneae</taxon>
        <taxon>Araneomorphae</taxon>
        <taxon>Entelegynae</taxon>
        <taxon>Araneoidea</taxon>
        <taxon>Nephilidae</taxon>
        <taxon>Nephila</taxon>
    </lineage>
</organism>
<evidence type="ECO:0000313" key="1">
    <source>
        <dbReference type="EMBL" id="GFT45229.1"/>
    </source>
</evidence>
<gene>
    <name evidence="1" type="ORF">NPIL_497981</name>
</gene>
<comment type="caution">
    <text evidence="1">The sequence shown here is derived from an EMBL/GenBank/DDBJ whole genome shotgun (WGS) entry which is preliminary data.</text>
</comment>
<name>A0A8X6TTG2_NEPPI</name>
<sequence>MFPQGNYHAVTLFHWPTSFCSVVTTCTGRRYAVTIFHQPVRQLPPWFGRRANEKLRPIVCIKSRTQCTLKATSHSSEPSKLLIADWFPLLLPTSHAL</sequence>
<evidence type="ECO:0000313" key="2">
    <source>
        <dbReference type="Proteomes" id="UP000887013"/>
    </source>
</evidence>
<reference evidence="1" key="1">
    <citation type="submission" date="2020-08" db="EMBL/GenBank/DDBJ databases">
        <title>Multicomponent nature underlies the extraordinary mechanical properties of spider dragline silk.</title>
        <authorList>
            <person name="Kono N."/>
            <person name="Nakamura H."/>
            <person name="Mori M."/>
            <person name="Yoshida Y."/>
            <person name="Ohtoshi R."/>
            <person name="Malay A.D."/>
            <person name="Moran D.A.P."/>
            <person name="Tomita M."/>
            <person name="Numata K."/>
            <person name="Arakawa K."/>
        </authorList>
    </citation>
    <scope>NUCLEOTIDE SEQUENCE</scope>
</reference>
<protein>
    <submittedName>
        <fullName evidence="1">Uncharacterized protein</fullName>
    </submittedName>
</protein>
<dbReference type="Proteomes" id="UP000887013">
    <property type="component" value="Unassembled WGS sequence"/>
</dbReference>
<keyword evidence="2" id="KW-1185">Reference proteome</keyword>
<proteinExistence type="predicted"/>